<organism evidence="1 2">
    <name type="scientific">Pedobacter frigiditerrae</name>
    <dbReference type="NCBI Taxonomy" id="2530452"/>
    <lineage>
        <taxon>Bacteria</taxon>
        <taxon>Pseudomonadati</taxon>
        <taxon>Bacteroidota</taxon>
        <taxon>Sphingobacteriia</taxon>
        <taxon>Sphingobacteriales</taxon>
        <taxon>Sphingobacteriaceae</taxon>
        <taxon>Pedobacter</taxon>
    </lineage>
</organism>
<reference evidence="1 2" key="1">
    <citation type="submission" date="2019-02" db="EMBL/GenBank/DDBJ databases">
        <title>Pedobacter sp. RP-1-13 sp. nov., isolated from Arctic soil.</title>
        <authorList>
            <person name="Dahal R.H."/>
        </authorList>
    </citation>
    <scope>NUCLEOTIDE SEQUENCE [LARGE SCALE GENOMIC DNA]</scope>
    <source>
        <strain evidence="1 2">RP-1-13</strain>
    </source>
</reference>
<dbReference type="Proteomes" id="UP000292884">
    <property type="component" value="Unassembled WGS sequence"/>
</dbReference>
<proteinExistence type="predicted"/>
<dbReference type="EMBL" id="SJSK01000001">
    <property type="protein sequence ID" value="TCC94173.1"/>
    <property type="molecule type" value="Genomic_DNA"/>
</dbReference>
<dbReference type="AlphaFoldDB" id="A0A4R0N473"/>
<keyword evidence="2" id="KW-1185">Reference proteome</keyword>
<accession>A0A4R0N473</accession>
<name>A0A4R0N473_9SPHI</name>
<protein>
    <submittedName>
        <fullName evidence="1">Uncharacterized protein</fullName>
    </submittedName>
</protein>
<evidence type="ECO:0000313" key="2">
    <source>
        <dbReference type="Proteomes" id="UP000292884"/>
    </source>
</evidence>
<dbReference type="OrthoDB" id="771262at2"/>
<sequence>MTTIQLEKFTETGIIAQEEVVKISNIILNAFSPNHQKKISLTSANKKEQLIDSFSELIEKIMDVSNSRQEKLMLINFLDKLNHQKEVLEILSGERKFNDIKKASERLGKKAQSAFETK</sequence>
<dbReference type="RefSeq" id="WP_131552034.1">
    <property type="nucleotide sequence ID" value="NZ_SJSK01000001.1"/>
</dbReference>
<gene>
    <name evidence="1" type="ORF">EZ428_05180</name>
</gene>
<evidence type="ECO:0000313" key="1">
    <source>
        <dbReference type="EMBL" id="TCC94173.1"/>
    </source>
</evidence>
<comment type="caution">
    <text evidence="1">The sequence shown here is derived from an EMBL/GenBank/DDBJ whole genome shotgun (WGS) entry which is preliminary data.</text>
</comment>